<evidence type="ECO:0000313" key="3">
    <source>
        <dbReference type="Proteomes" id="UP000236291"/>
    </source>
</evidence>
<organism evidence="2 3">
    <name type="scientific">Trifolium pratense</name>
    <name type="common">Red clover</name>
    <dbReference type="NCBI Taxonomy" id="57577"/>
    <lineage>
        <taxon>Eukaryota</taxon>
        <taxon>Viridiplantae</taxon>
        <taxon>Streptophyta</taxon>
        <taxon>Embryophyta</taxon>
        <taxon>Tracheophyta</taxon>
        <taxon>Spermatophyta</taxon>
        <taxon>Magnoliopsida</taxon>
        <taxon>eudicotyledons</taxon>
        <taxon>Gunneridae</taxon>
        <taxon>Pentapetalae</taxon>
        <taxon>rosids</taxon>
        <taxon>fabids</taxon>
        <taxon>Fabales</taxon>
        <taxon>Fabaceae</taxon>
        <taxon>Papilionoideae</taxon>
        <taxon>50 kb inversion clade</taxon>
        <taxon>NPAAA clade</taxon>
        <taxon>Hologalegina</taxon>
        <taxon>IRL clade</taxon>
        <taxon>Trifolieae</taxon>
        <taxon>Trifolium</taxon>
    </lineage>
</organism>
<reference evidence="2 3" key="2">
    <citation type="journal article" date="2017" name="Front. Plant Sci.">
        <title>Gene Classification and Mining of Molecular Markers Useful in Red Clover (Trifolium pratense) Breeding.</title>
        <authorList>
            <person name="Istvanek J."/>
            <person name="Dluhosova J."/>
            <person name="Dluhos P."/>
            <person name="Patkova L."/>
            <person name="Nedelnik J."/>
            <person name="Repkova J."/>
        </authorList>
    </citation>
    <scope>NUCLEOTIDE SEQUENCE [LARGE SCALE GENOMIC DNA]</scope>
    <source>
        <strain evidence="3">cv. Tatra</strain>
        <tissue evidence="2">Young leaves</tissue>
    </source>
</reference>
<dbReference type="EMBL" id="ASHM01022731">
    <property type="protein sequence ID" value="PNY03525.1"/>
    <property type="molecule type" value="Genomic_DNA"/>
</dbReference>
<evidence type="ECO:0000256" key="1">
    <source>
        <dbReference type="SAM" id="SignalP"/>
    </source>
</evidence>
<keyword evidence="1" id="KW-0732">Signal</keyword>
<sequence length="106" mass="12208">MGLGIVLICHWVVWSILKSRNDSIFSDKSMSVEQFVDMIKFSLRKSFECLRWDESVGACLTDEVLRAKLPSVKRLSVRAWYMLTEGRMFLDDTIAINVATNVFSRV</sequence>
<dbReference type="AlphaFoldDB" id="A0A2K3NKH0"/>
<reference evidence="2 3" key="1">
    <citation type="journal article" date="2014" name="Am. J. Bot.">
        <title>Genome assembly and annotation for red clover (Trifolium pratense; Fabaceae).</title>
        <authorList>
            <person name="Istvanek J."/>
            <person name="Jaros M."/>
            <person name="Krenek A."/>
            <person name="Repkova J."/>
        </authorList>
    </citation>
    <scope>NUCLEOTIDE SEQUENCE [LARGE SCALE GENOMIC DNA]</scope>
    <source>
        <strain evidence="3">cv. Tatra</strain>
        <tissue evidence="2">Young leaves</tissue>
    </source>
</reference>
<accession>A0A2K3NKH0</accession>
<dbReference type="Proteomes" id="UP000236291">
    <property type="component" value="Unassembled WGS sequence"/>
</dbReference>
<protein>
    <submittedName>
        <fullName evidence="2">Uncharacterized protein</fullName>
    </submittedName>
</protein>
<name>A0A2K3NKH0_TRIPR</name>
<comment type="caution">
    <text evidence="2">The sequence shown here is derived from an EMBL/GenBank/DDBJ whole genome shotgun (WGS) entry which is preliminary data.</text>
</comment>
<feature type="chain" id="PRO_5014436581" evidence="1">
    <location>
        <begin position="16"/>
        <end position="106"/>
    </location>
</feature>
<proteinExistence type="predicted"/>
<gene>
    <name evidence="2" type="ORF">L195_g026857</name>
</gene>
<evidence type="ECO:0000313" key="2">
    <source>
        <dbReference type="EMBL" id="PNY03525.1"/>
    </source>
</evidence>
<feature type="signal peptide" evidence="1">
    <location>
        <begin position="1"/>
        <end position="15"/>
    </location>
</feature>